<dbReference type="HOGENOM" id="CLU_902862_0_0_5"/>
<accession>K9DDU6</accession>
<dbReference type="Proteomes" id="UP000009887">
    <property type="component" value="Unassembled WGS sequence"/>
</dbReference>
<evidence type="ECO:0000256" key="1">
    <source>
        <dbReference type="SAM" id="SignalP"/>
    </source>
</evidence>
<evidence type="ECO:0000313" key="2">
    <source>
        <dbReference type="EMBL" id="EKU77082.1"/>
    </source>
</evidence>
<keyword evidence="3" id="KW-1185">Reference proteome</keyword>
<proteinExistence type="predicted"/>
<dbReference type="RefSeq" id="WP_004207247.1">
    <property type="nucleotide sequence ID" value="NZ_JH992904.1"/>
</dbReference>
<name>K9DDU6_SPHYA</name>
<evidence type="ECO:0000313" key="3">
    <source>
        <dbReference type="Proteomes" id="UP000009887"/>
    </source>
</evidence>
<feature type="chain" id="PRO_5003925994" description="Lipoprotein" evidence="1">
    <location>
        <begin position="26"/>
        <end position="308"/>
    </location>
</feature>
<sequence>MMVSRIHLAAVLLPLSSLLSGCISAGSARVEPVTMAVYPDGQRCGQVRKPQDVRLTDRQPDDFRPGAIDLSCFRFPEDENVDAEQPAANKKQNARLTAYARAAGNSADRNRLAAILLKQADDVCTSEKALLLKRQAEVNGWLSIATTGLSTVSTIVTGELAKSILSGGAAITSGSRDHVNTHVYRNQIIQTITKAIDTERSRIFDVMKPNLALDSGKYNVDAMIRDVNAYHQACSFGTGLQIVMDAVEKREAFEKMDKIQKIDDQIRTLRDSRDRQLATAATDTALELLEKERVRLATGITVDAPDAN</sequence>
<reference evidence="2 3" key="1">
    <citation type="submission" date="2012-09" db="EMBL/GenBank/DDBJ databases">
        <title>The Genome Sequence of Sphingobium yanoikuyae ATCC 51230.</title>
        <authorList>
            <consortium name="The Broad Institute Genome Sequencing Platform"/>
            <person name="Earl A."/>
            <person name="Ward D."/>
            <person name="Feldgarden M."/>
            <person name="Gevers D."/>
            <person name="Huys G."/>
            <person name="Walker B."/>
            <person name="Young S.K."/>
            <person name="Zeng Q."/>
            <person name="Gargeya S."/>
            <person name="Fitzgerald M."/>
            <person name="Haas B."/>
            <person name="Abouelleil A."/>
            <person name="Alvarado L."/>
            <person name="Arachchi H.M."/>
            <person name="Berlin A.M."/>
            <person name="Chapman S.B."/>
            <person name="Goldberg J."/>
            <person name="Griggs A."/>
            <person name="Gujja S."/>
            <person name="Hansen M."/>
            <person name="Howarth C."/>
            <person name="Imamovic A."/>
            <person name="Larimer J."/>
            <person name="McCowen C."/>
            <person name="Montmayeur A."/>
            <person name="Murphy C."/>
            <person name="Neiman D."/>
            <person name="Pearson M."/>
            <person name="Priest M."/>
            <person name="Roberts A."/>
            <person name="Saif S."/>
            <person name="Shea T."/>
            <person name="Sisk P."/>
            <person name="Sykes S."/>
            <person name="Wortman J."/>
            <person name="Nusbaum C."/>
            <person name="Birren B."/>
        </authorList>
    </citation>
    <scope>NUCLEOTIDE SEQUENCE [LARGE SCALE GENOMIC DNA]</scope>
    <source>
        <strain evidence="2 3">ATCC 51230</strain>
    </source>
</reference>
<gene>
    <name evidence="2" type="ORF">HMPREF9718_00243</name>
</gene>
<dbReference type="PATRIC" id="fig|883163.3.peg.241"/>
<keyword evidence="1" id="KW-0732">Signal</keyword>
<protein>
    <recommendedName>
        <fullName evidence="4">Lipoprotein</fullName>
    </recommendedName>
</protein>
<dbReference type="PROSITE" id="PS51257">
    <property type="entry name" value="PROKAR_LIPOPROTEIN"/>
    <property type="match status" value="1"/>
</dbReference>
<evidence type="ECO:0008006" key="4">
    <source>
        <dbReference type="Google" id="ProtNLM"/>
    </source>
</evidence>
<dbReference type="AlphaFoldDB" id="K9DDU6"/>
<dbReference type="EMBL" id="AGZU01000004">
    <property type="protein sequence ID" value="EKU77082.1"/>
    <property type="molecule type" value="Genomic_DNA"/>
</dbReference>
<comment type="caution">
    <text evidence="2">The sequence shown here is derived from an EMBL/GenBank/DDBJ whole genome shotgun (WGS) entry which is preliminary data.</text>
</comment>
<feature type="signal peptide" evidence="1">
    <location>
        <begin position="1"/>
        <end position="25"/>
    </location>
</feature>
<organism evidence="2 3">
    <name type="scientific">Sphingobium yanoikuyae ATCC 51230</name>
    <dbReference type="NCBI Taxonomy" id="883163"/>
    <lineage>
        <taxon>Bacteria</taxon>
        <taxon>Pseudomonadati</taxon>
        <taxon>Pseudomonadota</taxon>
        <taxon>Alphaproteobacteria</taxon>
        <taxon>Sphingomonadales</taxon>
        <taxon>Sphingomonadaceae</taxon>
        <taxon>Sphingobium</taxon>
    </lineage>
</organism>